<dbReference type="OrthoDB" id="193911at2157"/>
<name>A0A0U5H6B6_9EURY</name>
<evidence type="ECO:0000313" key="2">
    <source>
        <dbReference type="EMBL" id="CQH60108.1"/>
    </source>
</evidence>
<dbReference type="Pfam" id="PF25930">
    <property type="entry name" value="DUF7975"/>
    <property type="match status" value="1"/>
</dbReference>
<dbReference type="Proteomes" id="UP000066737">
    <property type="component" value="Chromosome I"/>
</dbReference>
<proteinExistence type="predicted"/>
<sequence length="136" mass="15259">MTRFDADTDADRIELVAEAIAAHRERDSAFCTLEADEDPSDDPEFLPPWVQFADGTLNLDCTDEELDRLSTVVSRFGAFTIAERETVPADTAEEDPGTNVRIEARADDDRVGQFVDALFQDVYELPADFRLWAVEV</sequence>
<dbReference type="RefSeq" id="WP_059057511.1">
    <property type="nucleotide sequence ID" value="NZ_CEML01000001.1"/>
</dbReference>
<reference evidence="3" key="1">
    <citation type="journal article" date="2016" name="Environ. Microbiol.">
        <title>The complete genome of a viable archaeum isolated from 123-million-year-old rock salt.</title>
        <authorList>
            <person name="Jaakkola S.T."/>
            <person name="Pfeiffer F."/>
            <person name="Ravantti J.J."/>
            <person name="Guo Q."/>
            <person name="Liu Y."/>
            <person name="Chen X."/>
            <person name="Ma H."/>
            <person name="Yang C."/>
            <person name="Oksanen H.M."/>
            <person name="Bamford D.H."/>
        </authorList>
    </citation>
    <scope>NUCLEOTIDE SEQUENCE</scope>
    <source>
        <strain evidence="3">JI20-1</strain>
    </source>
</reference>
<evidence type="ECO:0000259" key="1">
    <source>
        <dbReference type="Pfam" id="PF25930"/>
    </source>
</evidence>
<evidence type="ECO:0000313" key="3">
    <source>
        <dbReference type="Proteomes" id="UP000066737"/>
    </source>
</evidence>
<dbReference type="STRING" id="1407499.HHUB_3138"/>
<feature type="domain" description="DUF7975" evidence="1">
    <location>
        <begin position="1"/>
        <end position="136"/>
    </location>
</feature>
<protein>
    <recommendedName>
        <fullName evidence="1">DUF7975 domain-containing protein</fullName>
    </recommendedName>
</protein>
<accession>A0A0U5H6B6</accession>
<keyword evidence="3" id="KW-1185">Reference proteome</keyword>
<dbReference type="GeneID" id="26659754"/>
<dbReference type="InterPro" id="IPR058281">
    <property type="entry name" value="DUF7975"/>
</dbReference>
<dbReference type="EMBL" id="LN831302">
    <property type="protein sequence ID" value="CQH60108.1"/>
    <property type="molecule type" value="Genomic_DNA"/>
</dbReference>
<gene>
    <name evidence="2" type="ORF">HHUB_3138</name>
</gene>
<organism evidence="2 3">
    <name type="scientific">Halobacterium hubeiense</name>
    <dbReference type="NCBI Taxonomy" id="1407499"/>
    <lineage>
        <taxon>Archaea</taxon>
        <taxon>Methanobacteriati</taxon>
        <taxon>Methanobacteriota</taxon>
        <taxon>Stenosarchaea group</taxon>
        <taxon>Halobacteria</taxon>
        <taxon>Halobacteriales</taxon>
        <taxon>Halobacteriaceae</taxon>
        <taxon>Halobacterium</taxon>
    </lineage>
</organism>
<dbReference type="AlphaFoldDB" id="A0A0U5H6B6"/>
<dbReference type="KEGG" id="hhb:Hhub_3138"/>